<evidence type="ECO:0000313" key="4">
    <source>
        <dbReference type="Proteomes" id="UP000282515"/>
    </source>
</evidence>
<name>A0A3L8PLS5_9ACTN</name>
<protein>
    <submittedName>
        <fullName evidence="3">DUF2520 domain-containing protein</fullName>
    </submittedName>
</protein>
<comment type="caution">
    <text evidence="3">The sequence shown here is derived from an EMBL/GenBank/DDBJ whole genome shotgun (WGS) entry which is preliminary data.</text>
</comment>
<feature type="domain" description="DUF2520" evidence="2">
    <location>
        <begin position="133"/>
        <end position="255"/>
    </location>
</feature>
<gene>
    <name evidence="3" type="ORF">D9V41_07610</name>
</gene>
<reference evidence="3 4" key="1">
    <citation type="submission" date="2018-10" db="EMBL/GenBank/DDBJ databases">
        <title>Aeromicrobium sp. 9W16Y-2 whole genome shotgun sequence.</title>
        <authorList>
            <person name="Li F."/>
        </authorList>
    </citation>
    <scope>NUCLEOTIDE SEQUENCE [LARGE SCALE GENOMIC DNA]</scope>
    <source>
        <strain evidence="3 4">9W16Y-2</strain>
    </source>
</reference>
<dbReference type="Gene3D" id="3.40.50.720">
    <property type="entry name" value="NAD(P)-binding Rossmann-like Domain"/>
    <property type="match status" value="1"/>
</dbReference>
<dbReference type="EMBL" id="RDBF01000004">
    <property type="protein sequence ID" value="RLV56285.1"/>
    <property type="molecule type" value="Genomic_DNA"/>
</dbReference>
<evidence type="ECO:0000313" key="3">
    <source>
        <dbReference type="EMBL" id="RLV56285.1"/>
    </source>
</evidence>
<dbReference type="PANTHER" id="PTHR40459:SF1">
    <property type="entry name" value="CONSERVED HYPOTHETICAL ALANINE AND LEUCINE RICH PROTEIN"/>
    <property type="match status" value="1"/>
</dbReference>
<dbReference type="Pfam" id="PF10728">
    <property type="entry name" value="DUF2520"/>
    <property type="match status" value="1"/>
</dbReference>
<dbReference type="AlphaFoldDB" id="A0A3L8PLS5"/>
<dbReference type="Pfam" id="PF10727">
    <property type="entry name" value="Rossmann-like"/>
    <property type="match status" value="1"/>
</dbReference>
<sequence>MQRSRVGVVGAGRVGVVLATRLRAAGHEIVGVSARSDASRLRVATLLGDVPVLDPAVVAARADVLVLAVPDDVLADVADDLAPHIDPGQVVLHTSGRHGLAALASLAAVGARAIAFHPAMTFTGTEIDLDRSCVVGLTAGDGEREVAEALAADIAGTPVWIAEADRITYHAALAHGANHLTTIVAQAMDLLRGVGAEDPAAVLRPLLHAALDNTLAYGDAALTGPVARGDVATVRAHLAALDDDTAHAYRALAAATAERVGAQTILDEVTTS</sequence>
<organism evidence="3 4">
    <name type="scientific">Aeromicrobium phragmitis</name>
    <dbReference type="NCBI Taxonomy" id="2478914"/>
    <lineage>
        <taxon>Bacteria</taxon>
        <taxon>Bacillati</taxon>
        <taxon>Actinomycetota</taxon>
        <taxon>Actinomycetes</taxon>
        <taxon>Propionibacteriales</taxon>
        <taxon>Nocardioidaceae</taxon>
        <taxon>Aeromicrobium</taxon>
    </lineage>
</organism>
<proteinExistence type="predicted"/>
<evidence type="ECO:0000259" key="1">
    <source>
        <dbReference type="Pfam" id="PF10727"/>
    </source>
</evidence>
<evidence type="ECO:0000259" key="2">
    <source>
        <dbReference type="Pfam" id="PF10728"/>
    </source>
</evidence>
<dbReference type="InterPro" id="IPR018931">
    <property type="entry name" value="DUF2520"/>
</dbReference>
<dbReference type="Proteomes" id="UP000282515">
    <property type="component" value="Unassembled WGS sequence"/>
</dbReference>
<feature type="domain" description="Putative oxidoreductase/dehydrogenase Rossmann-like" evidence="1">
    <location>
        <begin position="3"/>
        <end position="118"/>
    </location>
</feature>
<keyword evidence="4" id="KW-1185">Reference proteome</keyword>
<dbReference type="InterPro" id="IPR019665">
    <property type="entry name" value="OxRdtase/DH_put_Rossmann_dom"/>
</dbReference>
<dbReference type="PANTHER" id="PTHR40459">
    <property type="entry name" value="CONSERVED HYPOTHETICAL ALANINE AND LEUCINE RICH PROTEIN"/>
    <property type="match status" value="1"/>
</dbReference>
<dbReference type="InterPro" id="IPR008927">
    <property type="entry name" value="6-PGluconate_DH-like_C_sf"/>
</dbReference>
<dbReference type="Gene3D" id="1.10.1040.20">
    <property type="entry name" value="ProC-like, C-terminal domain"/>
    <property type="match status" value="1"/>
</dbReference>
<dbReference type="OrthoDB" id="8650434at2"/>
<dbReference type="InterPro" id="IPR036291">
    <property type="entry name" value="NAD(P)-bd_dom_sf"/>
</dbReference>
<dbReference type="InterPro" id="IPR037108">
    <property type="entry name" value="TM1727-like_C_sf"/>
</dbReference>
<dbReference type="SUPFAM" id="SSF51735">
    <property type="entry name" value="NAD(P)-binding Rossmann-fold domains"/>
    <property type="match status" value="1"/>
</dbReference>
<dbReference type="SUPFAM" id="SSF48179">
    <property type="entry name" value="6-phosphogluconate dehydrogenase C-terminal domain-like"/>
    <property type="match status" value="1"/>
</dbReference>
<accession>A0A3L8PLS5</accession>